<dbReference type="PANTHER" id="PTHR33219:SF14">
    <property type="entry name" value="PROTEIN COFACTOR ASSEMBLY OF COMPLEX C SUBUNIT B CCB3, CHLOROPLASTIC-RELATED"/>
    <property type="match status" value="1"/>
</dbReference>
<comment type="similarity">
    <text evidence="1">Belongs to the YggT family.</text>
</comment>
<dbReference type="InterPro" id="IPR003425">
    <property type="entry name" value="CCB3/YggT"/>
</dbReference>
<evidence type="ECO:0000256" key="1">
    <source>
        <dbReference type="ARBA" id="ARBA00010894"/>
    </source>
</evidence>
<reference evidence="2 3" key="1">
    <citation type="journal article" date="2013" name="BMC Microbiol.">
        <title>Identification of the type II cytochrome c maturation pathway in anammox bacteria by comparative genomics.</title>
        <authorList>
            <person name="Ferousi C."/>
            <person name="Speth D.R."/>
            <person name="Reimann J."/>
            <person name="Op den Camp H.J."/>
            <person name="Allen J.W."/>
            <person name="Keltjens J.T."/>
            <person name="Jetten M.S."/>
        </authorList>
    </citation>
    <scope>NUCLEOTIDE SEQUENCE [LARGE SCALE GENOMIC DNA]</scope>
    <source>
        <strain evidence="2">RU1</strain>
    </source>
</reference>
<gene>
    <name evidence="2" type="ORF">BROFUL_02673</name>
</gene>
<organism evidence="2 3">
    <name type="scientific">Candidatus Brocadia fulgida</name>
    <dbReference type="NCBI Taxonomy" id="380242"/>
    <lineage>
        <taxon>Bacteria</taxon>
        <taxon>Pseudomonadati</taxon>
        <taxon>Planctomycetota</taxon>
        <taxon>Candidatus Brocadiia</taxon>
        <taxon>Candidatus Brocadiales</taxon>
        <taxon>Candidatus Brocadiaceae</taxon>
        <taxon>Candidatus Brocadia</taxon>
    </lineage>
</organism>
<evidence type="ECO:0008006" key="4">
    <source>
        <dbReference type="Google" id="ProtNLM"/>
    </source>
</evidence>
<dbReference type="EMBL" id="LAQJ01000246">
    <property type="protein sequence ID" value="KKO18616.1"/>
    <property type="molecule type" value="Genomic_DNA"/>
</dbReference>
<name>A0A0M2UUG1_9BACT</name>
<dbReference type="Pfam" id="PF02325">
    <property type="entry name" value="CCB3_YggT"/>
    <property type="match status" value="1"/>
</dbReference>
<protein>
    <recommendedName>
        <fullName evidence="4">YggT family protein</fullName>
    </recommendedName>
</protein>
<dbReference type="GO" id="GO:0016020">
    <property type="term" value="C:membrane"/>
    <property type="evidence" value="ECO:0007669"/>
    <property type="project" value="InterPro"/>
</dbReference>
<sequence length="83" mass="9311">MGTLLGKLISLYEIALLIRIVLSWVPHNPYNQAIQFLYKITDPVLNPVRRLIPPFRGIDFSPVIVFIGLGVVKRMVGGCFSSQ</sequence>
<comment type="caution">
    <text evidence="2">The sequence shown here is derived from an EMBL/GenBank/DDBJ whole genome shotgun (WGS) entry which is preliminary data.</text>
</comment>
<dbReference type="AlphaFoldDB" id="A0A0M2UUG1"/>
<evidence type="ECO:0000313" key="2">
    <source>
        <dbReference type="EMBL" id="KKO18616.1"/>
    </source>
</evidence>
<keyword evidence="3" id="KW-1185">Reference proteome</keyword>
<accession>A0A0M2UUG1</accession>
<evidence type="ECO:0000313" key="3">
    <source>
        <dbReference type="Proteomes" id="UP000034954"/>
    </source>
</evidence>
<dbReference type="PANTHER" id="PTHR33219">
    <property type="entry name" value="YLMG HOMOLOG PROTEIN 2, CHLOROPLASTIC"/>
    <property type="match status" value="1"/>
</dbReference>
<dbReference type="Proteomes" id="UP000034954">
    <property type="component" value="Unassembled WGS sequence"/>
</dbReference>
<proteinExistence type="inferred from homology"/>